<dbReference type="Gene3D" id="2.60.260.20">
    <property type="entry name" value="Urease metallochaperone UreE, N-terminal domain"/>
    <property type="match status" value="2"/>
</dbReference>
<dbReference type="InterPro" id="IPR002939">
    <property type="entry name" value="DnaJ_C"/>
</dbReference>
<dbReference type="PANTHER" id="PTHR24078">
    <property type="entry name" value="DNAJ HOMOLOG SUBFAMILY C MEMBER"/>
    <property type="match status" value="1"/>
</dbReference>
<evidence type="ECO:0000259" key="3">
    <source>
        <dbReference type="PROSITE" id="PS50076"/>
    </source>
</evidence>
<reference evidence="5" key="1">
    <citation type="journal article" date="2014" name="Science">
        <title>Ancient hybridizations among the ancestral genomes of bread wheat.</title>
        <authorList>
            <consortium name="International Wheat Genome Sequencing Consortium,"/>
            <person name="Marcussen T."/>
            <person name="Sandve S.R."/>
            <person name="Heier L."/>
            <person name="Spannagl M."/>
            <person name="Pfeifer M."/>
            <person name="Jakobsen K.S."/>
            <person name="Wulff B.B."/>
            <person name="Steuernagel B."/>
            <person name="Mayer K.F."/>
            <person name="Olsen O.A."/>
        </authorList>
    </citation>
    <scope>NUCLEOTIDE SEQUENCE [LARGE SCALE GENOMIC DNA]</scope>
    <source>
        <strain evidence="5">cv. AL8/78</strain>
    </source>
</reference>
<dbReference type="PRINTS" id="PR00625">
    <property type="entry name" value="JDOMAIN"/>
</dbReference>
<dbReference type="SMART" id="SM00271">
    <property type="entry name" value="DnaJ"/>
    <property type="match status" value="1"/>
</dbReference>
<reference evidence="4" key="4">
    <citation type="submission" date="2019-03" db="UniProtKB">
        <authorList>
            <consortium name="EnsemblPlants"/>
        </authorList>
    </citation>
    <scope>IDENTIFICATION</scope>
</reference>
<dbReference type="InterPro" id="IPR036869">
    <property type="entry name" value="J_dom_sf"/>
</dbReference>
<dbReference type="SUPFAM" id="SSF49493">
    <property type="entry name" value="HSP40/DnaJ peptide-binding domain"/>
    <property type="match status" value="2"/>
</dbReference>
<evidence type="ECO:0000256" key="2">
    <source>
        <dbReference type="SAM" id="MobiDB-lite"/>
    </source>
</evidence>
<dbReference type="GO" id="GO:0005783">
    <property type="term" value="C:endoplasmic reticulum"/>
    <property type="evidence" value="ECO:0007669"/>
    <property type="project" value="UniProtKB-ARBA"/>
</dbReference>
<evidence type="ECO:0000313" key="4">
    <source>
        <dbReference type="EnsemblPlants" id="AET1Gv20178000.2"/>
    </source>
</evidence>
<name>A0A452XUY8_AEGTS</name>
<dbReference type="PANTHER" id="PTHR24078:SF532">
    <property type="entry name" value="J DOMAIN-CONTAINING PROTEIN"/>
    <property type="match status" value="1"/>
</dbReference>
<dbReference type="GO" id="GO:0006457">
    <property type="term" value="P:protein folding"/>
    <property type="evidence" value="ECO:0007669"/>
    <property type="project" value="InterPro"/>
</dbReference>
<dbReference type="Proteomes" id="UP000015105">
    <property type="component" value="Chromosome 1D"/>
</dbReference>
<dbReference type="InterPro" id="IPR001623">
    <property type="entry name" value="DnaJ_domain"/>
</dbReference>
<evidence type="ECO:0000256" key="1">
    <source>
        <dbReference type="ARBA" id="ARBA00023186"/>
    </source>
</evidence>
<evidence type="ECO:0000313" key="5">
    <source>
        <dbReference type="Proteomes" id="UP000015105"/>
    </source>
</evidence>
<dbReference type="GO" id="GO:0051087">
    <property type="term" value="F:protein-folding chaperone binding"/>
    <property type="evidence" value="ECO:0007669"/>
    <property type="project" value="TreeGrafter"/>
</dbReference>
<protein>
    <recommendedName>
        <fullName evidence="3">J domain-containing protein</fullName>
    </recommendedName>
</protein>
<reference evidence="4" key="3">
    <citation type="journal article" date="2017" name="Nature">
        <title>Genome sequence of the progenitor of the wheat D genome Aegilops tauschii.</title>
        <authorList>
            <person name="Luo M.C."/>
            <person name="Gu Y.Q."/>
            <person name="Puiu D."/>
            <person name="Wang H."/>
            <person name="Twardziok S.O."/>
            <person name="Deal K.R."/>
            <person name="Huo N."/>
            <person name="Zhu T."/>
            <person name="Wang L."/>
            <person name="Wang Y."/>
            <person name="McGuire P.E."/>
            <person name="Liu S."/>
            <person name="Long H."/>
            <person name="Ramasamy R.K."/>
            <person name="Rodriguez J.C."/>
            <person name="Van S.L."/>
            <person name="Yuan L."/>
            <person name="Wang Z."/>
            <person name="Xia Z."/>
            <person name="Xiao L."/>
            <person name="Anderson O.D."/>
            <person name="Ouyang S."/>
            <person name="Liang Y."/>
            <person name="Zimin A.V."/>
            <person name="Pertea G."/>
            <person name="Qi P."/>
            <person name="Bennetzen J.L."/>
            <person name="Dai X."/>
            <person name="Dawson M.W."/>
            <person name="Muller H.G."/>
            <person name="Kugler K."/>
            <person name="Rivarola-Duarte L."/>
            <person name="Spannagl M."/>
            <person name="Mayer K.F.X."/>
            <person name="Lu F.H."/>
            <person name="Bevan M.W."/>
            <person name="Leroy P."/>
            <person name="Li P."/>
            <person name="You F.M."/>
            <person name="Sun Q."/>
            <person name="Liu Z."/>
            <person name="Lyons E."/>
            <person name="Wicker T."/>
            <person name="Salzberg S.L."/>
            <person name="Devos K.M."/>
            <person name="Dvorak J."/>
        </authorList>
    </citation>
    <scope>NUCLEOTIDE SEQUENCE [LARGE SCALE GENOMIC DNA]</scope>
    <source>
        <strain evidence="4">cv. AL8/78</strain>
    </source>
</reference>
<dbReference type="EnsemblPlants" id="AET1Gv20178000.2">
    <property type="protein sequence ID" value="AET1Gv20178000.2"/>
    <property type="gene ID" value="AET1Gv20178000"/>
</dbReference>
<dbReference type="SUPFAM" id="SSF46565">
    <property type="entry name" value="Chaperone J-domain"/>
    <property type="match status" value="1"/>
</dbReference>
<dbReference type="Pfam" id="PF00226">
    <property type="entry name" value="DnaJ"/>
    <property type="match status" value="1"/>
</dbReference>
<feature type="compositionally biased region" description="Polar residues" evidence="2">
    <location>
        <begin position="32"/>
        <end position="43"/>
    </location>
</feature>
<dbReference type="CDD" id="cd06257">
    <property type="entry name" value="DnaJ"/>
    <property type="match status" value="1"/>
</dbReference>
<accession>A0A452XUY8</accession>
<sequence length="398" mass="42761">MTQQKEKSPKQTPSHQGRTEGKQNPRPPPPWSATSQSQSQVGSRNHLPHQPSPSMEADYYKVLGVGRGATDDELKKAYRRLVMKYHPDKNPSPQADTLFKQVSVAYDVLSDPDKRAIYDQYGEEGIKAGVATPSPSAAHAHAHAHGFGGGSGPGFRFHPRSADEIFQEMFGGSFFGQGPRGPWSGGSAPQSVPGCAASVAAAAAGFSPGSGEASGGSARKGAAIERQLACSLEDLHKGATKKMKISRDVLDSVGKPMSVEEILTIDIKPGWKKGTKITFPEKGNETRNVIPSDLVFIIEERAHPKFKRDGNDLVYTHKISLVDALTGCAVQLTTLDGRSLTVPVKSVISPTYEEVVQGEGMPITREPSKKGNLRIKFQIKFPTALTADQKAGVQQLLS</sequence>
<organism evidence="4 5">
    <name type="scientific">Aegilops tauschii subsp. strangulata</name>
    <name type="common">Goatgrass</name>
    <dbReference type="NCBI Taxonomy" id="200361"/>
    <lineage>
        <taxon>Eukaryota</taxon>
        <taxon>Viridiplantae</taxon>
        <taxon>Streptophyta</taxon>
        <taxon>Embryophyta</taxon>
        <taxon>Tracheophyta</taxon>
        <taxon>Spermatophyta</taxon>
        <taxon>Magnoliopsida</taxon>
        <taxon>Liliopsida</taxon>
        <taxon>Poales</taxon>
        <taxon>Poaceae</taxon>
        <taxon>BOP clade</taxon>
        <taxon>Pooideae</taxon>
        <taxon>Triticodae</taxon>
        <taxon>Triticeae</taxon>
        <taxon>Triticinae</taxon>
        <taxon>Aegilops</taxon>
    </lineage>
</organism>
<dbReference type="FunFam" id="2.60.260.20:FF:000002">
    <property type="entry name" value="Dnaj homolog subfamily b member"/>
    <property type="match status" value="1"/>
</dbReference>
<dbReference type="Gene3D" id="1.10.287.110">
    <property type="entry name" value="DnaJ domain"/>
    <property type="match status" value="1"/>
</dbReference>
<keyword evidence="5" id="KW-1185">Reference proteome</keyword>
<dbReference type="Pfam" id="PF01556">
    <property type="entry name" value="DnaJ_C"/>
    <property type="match status" value="1"/>
</dbReference>
<dbReference type="AlphaFoldDB" id="A0A452XUY8"/>
<feature type="region of interest" description="Disordered" evidence="2">
    <location>
        <begin position="1"/>
        <end position="55"/>
    </location>
</feature>
<dbReference type="InterPro" id="IPR018253">
    <property type="entry name" value="DnaJ_domain_CS"/>
</dbReference>
<dbReference type="InterPro" id="IPR051339">
    <property type="entry name" value="DnaJ_subfamily_B"/>
</dbReference>
<reference evidence="4" key="5">
    <citation type="journal article" date="2021" name="G3 (Bethesda)">
        <title>Aegilops tauschii genome assembly Aet v5.0 features greater sequence contiguity and improved annotation.</title>
        <authorList>
            <person name="Wang L."/>
            <person name="Zhu T."/>
            <person name="Rodriguez J.C."/>
            <person name="Deal K.R."/>
            <person name="Dubcovsky J."/>
            <person name="McGuire P.E."/>
            <person name="Lux T."/>
            <person name="Spannagl M."/>
            <person name="Mayer K.F.X."/>
            <person name="Baldrich P."/>
            <person name="Meyers B.C."/>
            <person name="Huo N."/>
            <person name="Gu Y.Q."/>
            <person name="Zhou H."/>
            <person name="Devos K.M."/>
            <person name="Bennetzen J.L."/>
            <person name="Unver T."/>
            <person name="Budak H."/>
            <person name="Gulick P.J."/>
            <person name="Galiba G."/>
            <person name="Kalapos B."/>
            <person name="Nelson D.R."/>
            <person name="Li P."/>
            <person name="You F.M."/>
            <person name="Luo M.C."/>
            <person name="Dvorak J."/>
        </authorList>
    </citation>
    <scope>NUCLEOTIDE SEQUENCE [LARGE SCALE GENOMIC DNA]</scope>
    <source>
        <strain evidence="4">cv. AL8/78</strain>
    </source>
</reference>
<dbReference type="FunFam" id="2.60.260.20:FF:000006">
    <property type="entry name" value="DnaJ subfamily B member 13"/>
    <property type="match status" value="1"/>
</dbReference>
<keyword evidence="1" id="KW-0143">Chaperone</keyword>
<dbReference type="PROSITE" id="PS00636">
    <property type="entry name" value="DNAJ_1"/>
    <property type="match status" value="1"/>
</dbReference>
<feature type="domain" description="J" evidence="3">
    <location>
        <begin position="58"/>
        <end position="122"/>
    </location>
</feature>
<dbReference type="InterPro" id="IPR008971">
    <property type="entry name" value="HSP40/DnaJ_pept-bd"/>
</dbReference>
<proteinExistence type="predicted"/>
<dbReference type="GO" id="GO:0005829">
    <property type="term" value="C:cytosol"/>
    <property type="evidence" value="ECO:0007669"/>
    <property type="project" value="TreeGrafter"/>
</dbReference>
<dbReference type="Gramene" id="AET1Gv20178000.2">
    <property type="protein sequence ID" value="AET1Gv20178000.2"/>
    <property type="gene ID" value="AET1Gv20178000"/>
</dbReference>
<dbReference type="CDD" id="cd10747">
    <property type="entry name" value="DnaJ_C"/>
    <property type="match status" value="1"/>
</dbReference>
<reference evidence="5" key="2">
    <citation type="journal article" date="2017" name="Nat. Plants">
        <title>The Aegilops tauschii genome reveals multiple impacts of transposons.</title>
        <authorList>
            <person name="Zhao G."/>
            <person name="Zou C."/>
            <person name="Li K."/>
            <person name="Wang K."/>
            <person name="Li T."/>
            <person name="Gao L."/>
            <person name="Zhang X."/>
            <person name="Wang H."/>
            <person name="Yang Z."/>
            <person name="Liu X."/>
            <person name="Jiang W."/>
            <person name="Mao L."/>
            <person name="Kong X."/>
            <person name="Jiao Y."/>
            <person name="Jia J."/>
        </authorList>
    </citation>
    <scope>NUCLEOTIDE SEQUENCE [LARGE SCALE GENOMIC DNA]</scope>
    <source>
        <strain evidence="5">cv. AL8/78</strain>
    </source>
</reference>
<dbReference type="PROSITE" id="PS50076">
    <property type="entry name" value="DNAJ_2"/>
    <property type="match status" value="1"/>
</dbReference>
<dbReference type="GO" id="GO:0051082">
    <property type="term" value="F:unfolded protein binding"/>
    <property type="evidence" value="ECO:0007669"/>
    <property type="project" value="InterPro"/>
</dbReference>
<dbReference type="STRING" id="200361.A0A452XUY8"/>